<evidence type="ECO:0000313" key="2">
    <source>
        <dbReference type="Proteomes" id="UP000016496"/>
    </source>
</evidence>
<protein>
    <submittedName>
        <fullName evidence="1">Uncharacterized protein</fullName>
    </submittedName>
</protein>
<accession>U2DVH0</accession>
<reference evidence="1 2" key="1">
    <citation type="submission" date="2013-08" db="EMBL/GenBank/DDBJ databases">
        <authorList>
            <person name="Weinstock G."/>
            <person name="Sodergren E."/>
            <person name="Wylie T."/>
            <person name="Fulton L."/>
            <person name="Fulton R."/>
            <person name="Fronick C."/>
            <person name="O'Laughlin M."/>
            <person name="Godfrey J."/>
            <person name="Miner T."/>
            <person name="Herter B."/>
            <person name="Appelbaum E."/>
            <person name="Cordes M."/>
            <person name="Lek S."/>
            <person name="Wollam A."/>
            <person name="Pepin K.H."/>
            <person name="Palsikar V.B."/>
            <person name="Mitreva M."/>
            <person name="Wilson R.K."/>
        </authorList>
    </citation>
    <scope>NUCLEOTIDE SEQUENCE [LARGE SCALE GENOMIC DNA]</scope>
    <source>
        <strain evidence="1 2">F0041</strain>
    </source>
</reference>
<dbReference type="HOGENOM" id="CLU_3285211_0_0_10"/>
<proteinExistence type="predicted"/>
<dbReference type="Proteomes" id="UP000016496">
    <property type="component" value="Unassembled WGS sequence"/>
</dbReference>
<comment type="caution">
    <text evidence="1">The sequence shown here is derived from an EMBL/GenBank/DDBJ whole genome shotgun (WGS) entry which is preliminary data.</text>
</comment>
<name>U2DVH0_9BACE</name>
<dbReference type="EMBL" id="AWSV01000083">
    <property type="protein sequence ID" value="ERI85637.1"/>
    <property type="molecule type" value="Genomic_DNA"/>
</dbReference>
<gene>
    <name evidence="1" type="ORF">HMPREF1981_01507</name>
</gene>
<organism evidence="1 2">
    <name type="scientific">Bacteroides pyogenes F0041</name>
    <dbReference type="NCBI Taxonomy" id="1321819"/>
    <lineage>
        <taxon>Bacteria</taxon>
        <taxon>Pseudomonadati</taxon>
        <taxon>Bacteroidota</taxon>
        <taxon>Bacteroidia</taxon>
        <taxon>Bacteroidales</taxon>
        <taxon>Bacteroidaceae</taxon>
        <taxon>Bacteroides</taxon>
    </lineage>
</organism>
<sequence length="40" mass="4754">MVQNIHKENQLLYNNEIFLNLIVGVKKRKSRNEGESKRVL</sequence>
<dbReference type="AlphaFoldDB" id="U2DVH0"/>
<evidence type="ECO:0000313" key="1">
    <source>
        <dbReference type="EMBL" id="ERI85637.1"/>
    </source>
</evidence>
<dbReference type="PATRIC" id="fig|1321819.3.peg.1387"/>